<gene>
    <name evidence="12" type="ORF">IGX34_04785</name>
</gene>
<organism evidence="12 13">
    <name type="scientific">Dyella acidiphila</name>
    <dbReference type="NCBI Taxonomy" id="2775866"/>
    <lineage>
        <taxon>Bacteria</taxon>
        <taxon>Pseudomonadati</taxon>
        <taxon>Pseudomonadota</taxon>
        <taxon>Gammaproteobacteria</taxon>
        <taxon>Lysobacterales</taxon>
        <taxon>Rhodanobacteraceae</taxon>
        <taxon>Dyella</taxon>
    </lineage>
</organism>
<evidence type="ECO:0000256" key="4">
    <source>
        <dbReference type="ARBA" id="ARBA00013858"/>
    </source>
</evidence>
<dbReference type="Pfam" id="PF02391">
    <property type="entry name" value="MoaE"/>
    <property type="match status" value="1"/>
</dbReference>
<comment type="subunit">
    <text evidence="6">Heterotetramer of 2 MoaD subunits and 2 MoaE subunits. Also stable as homodimer. The enzyme changes between these two forms during catalysis.</text>
</comment>
<evidence type="ECO:0000256" key="7">
    <source>
        <dbReference type="ARBA" id="ARBA00029745"/>
    </source>
</evidence>
<evidence type="ECO:0000256" key="1">
    <source>
        <dbReference type="ARBA" id="ARBA00005046"/>
    </source>
</evidence>
<evidence type="ECO:0000256" key="9">
    <source>
        <dbReference type="ARBA" id="ARBA00030781"/>
    </source>
</evidence>
<dbReference type="CDD" id="cd00756">
    <property type="entry name" value="MoaE"/>
    <property type="match status" value="1"/>
</dbReference>
<comment type="caution">
    <text evidence="12">The sequence shown here is derived from an EMBL/GenBank/DDBJ whole genome shotgun (WGS) entry which is preliminary data.</text>
</comment>
<dbReference type="Gene3D" id="3.90.1170.40">
    <property type="entry name" value="Molybdopterin biosynthesis MoaE subunit"/>
    <property type="match status" value="1"/>
</dbReference>
<reference evidence="12 13" key="1">
    <citation type="submission" date="2020-09" db="EMBL/GenBank/DDBJ databases">
        <title>Dyella sp. 7MK23 isolated from forest soil.</title>
        <authorList>
            <person name="Fu J."/>
        </authorList>
    </citation>
    <scope>NUCLEOTIDE SEQUENCE [LARGE SCALE GENOMIC DNA]</scope>
    <source>
        <strain evidence="12 13">7MK23</strain>
    </source>
</reference>
<proteinExistence type="inferred from homology"/>
<evidence type="ECO:0000256" key="11">
    <source>
        <dbReference type="ARBA" id="ARBA00049878"/>
    </source>
</evidence>
<evidence type="ECO:0000256" key="5">
    <source>
        <dbReference type="ARBA" id="ARBA00023150"/>
    </source>
</evidence>
<keyword evidence="5" id="KW-0501">Molybdenum cofactor biosynthesis</keyword>
<comment type="catalytic activity">
    <reaction evidence="11">
        <text>2 [molybdopterin-synthase sulfur-carrier protein]-C-terminal-Gly-aminoethanethioate + cyclic pyranopterin phosphate + H2O = molybdopterin + 2 [molybdopterin-synthase sulfur-carrier protein]-C-terminal Gly-Gly + 2 H(+)</text>
        <dbReference type="Rhea" id="RHEA:26333"/>
        <dbReference type="Rhea" id="RHEA-COMP:12202"/>
        <dbReference type="Rhea" id="RHEA-COMP:19907"/>
        <dbReference type="ChEBI" id="CHEBI:15377"/>
        <dbReference type="ChEBI" id="CHEBI:15378"/>
        <dbReference type="ChEBI" id="CHEBI:58698"/>
        <dbReference type="ChEBI" id="CHEBI:59648"/>
        <dbReference type="ChEBI" id="CHEBI:90778"/>
        <dbReference type="ChEBI" id="CHEBI:232372"/>
        <dbReference type="EC" id="2.8.1.12"/>
    </reaction>
</comment>
<dbReference type="RefSeq" id="WP_192554561.1">
    <property type="nucleotide sequence ID" value="NZ_JACZZA010000002.1"/>
</dbReference>
<accession>A0ABR9G6L7</accession>
<protein>
    <recommendedName>
        <fullName evidence="4">Molybdopterin synthase catalytic subunit</fullName>
        <ecNumber evidence="3">2.8.1.12</ecNumber>
    </recommendedName>
    <alternativeName>
        <fullName evidence="9">MPT synthase subunit 2</fullName>
    </alternativeName>
    <alternativeName>
        <fullName evidence="7">Molybdenum cofactor biosynthesis protein E</fullName>
    </alternativeName>
    <alternativeName>
        <fullName evidence="8">Molybdopterin-converting factor large subunit</fullName>
    </alternativeName>
    <alternativeName>
        <fullName evidence="10">Molybdopterin-converting factor subunit 2</fullName>
    </alternativeName>
</protein>
<evidence type="ECO:0000256" key="8">
    <source>
        <dbReference type="ARBA" id="ARBA00030407"/>
    </source>
</evidence>
<sequence>MTEIYTAVVDIAHGPLRPAEALEFVADPRFGGIATFIGRVRQHNLGRVVTGISYDLFDALALRTFQHIGERARQEVGGPMKLYIAHAKGDLRIGDFAVVVAAATPHRDEAFRACRLAIEAVKHEAPIWKQEHYIDGHSAWSEGCSLCEEHRAEEQRAAGLAATQAGDAHGHEH</sequence>
<comment type="similarity">
    <text evidence="2">Belongs to the MoaE family.</text>
</comment>
<evidence type="ECO:0000313" key="12">
    <source>
        <dbReference type="EMBL" id="MBE1159691.1"/>
    </source>
</evidence>
<evidence type="ECO:0000256" key="10">
    <source>
        <dbReference type="ARBA" id="ARBA00032474"/>
    </source>
</evidence>
<dbReference type="EMBL" id="JACZZA010000002">
    <property type="protein sequence ID" value="MBE1159691.1"/>
    <property type="molecule type" value="Genomic_DNA"/>
</dbReference>
<evidence type="ECO:0000256" key="3">
    <source>
        <dbReference type="ARBA" id="ARBA00011950"/>
    </source>
</evidence>
<dbReference type="PANTHER" id="PTHR23404">
    <property type="entry name" value="MOLYBDOPTERIN SYNTHASE RELATED"/>
    <property type="match status" value="1"/>
</dbReference>
<dbReference type="InterPro" id="IPR003448">
    <property type="entry name" value="Mopterin_biosynth_MoaE"/>
</dbReference>
<dbReference type="EC" id="2.8.1.12" evidence="3"/>
<dbReference type="SUPFAM" id="SSF54690">
    <property type="entry name" value="Molybdopterin synthase subunit MoaE"/>
    <property type="match status" value="1"/>
</dbReference>
<dbReference type="Proteomes" id="UP000651010">
    <property type="component" value="Unassembled WGS sequence"/>
</dbReference>
<evidence type="ECO:0000313" key="13">
    <source>
        <dbReference type="Proteomes" id="UP000651010"/>
    </source>
</evidence>
<dbReference type="InterPro" id="IPR036563">
    <property type="entry name" value="MoaE_sf"/>
</dbReference>
<evidence type="ECO:0000256" key="6">
    <source>
        <dbReference type="ARBA" id="ARBA00026066"/>
    </source>
</evidence>
<comment type="pathway">
    <text evidence="1">Cofactor biosynthesis; molybdopterin biosynthesis.</text>
</comment>
<keyword evidence="13" id="KW-1185">Reference proteome</keyword>
<evidence type="ECO:0000256" key="2">
    <source>
        <dbReference type="ARBA" id="ARBA00005426"/>
    </source>
</evidence>
<name>A0ABR9G6L7_9GAMM</name>